<dbReference type="PANTHER" id="PTHR11515">
    <property type="entry name" value="GLYCOPROTEIN HORMONE BETA CHAIN"/>
    <property type="match status" value="1"/>
</dbReference>
<reference evidence="6" key="2">
    <citation type="submission" date="2014-03" db="EMBL/GenBank/DDBJ databases">
        <title>The whipworm genome and dual-species transcriptomics of an intimate host-pathogen interaction.</title>
        <authorList>
            <person name="Foth B.J."/>
            <person name="Tsai I.J."/>
            <person name="Reid A.J."/>
            <person name="Bancroft A.J."/>
            <person name="Nichol S."/>
            <person name="Tracey A."/>
            <person name="Holroyd N."/>
            <person name="Cotton J.A."/>
            <person name="Stanley E.J."/>
            <person name="Zarowiecki M."/>
            <person name="Liu J.Z."/>
            <person name="Huckvale T."/>
            <person name="Cooper P.J."/>
            <person name="Grencis R.K."/>
            <person name="Berriman M."/>
        </authorList>
    </citation>
    <scope>NUCLEOTIDE SEQUENCE [LARGE SCALE GENOMIC DNA]</scope>
    <source>
        <strain evidence="6">Edinburgh</strain>
    </source>
</reference>
<dbReference type="GO" id="GO:0007186">
    <property type="term" value="P:G protein-coupled receptor signaling pathway"/>
    <property type="evidence" value="ECO:0007669"/>
    <property type="project" value="TreeGrafter"/>
</dbReference>
<feature type="domain" description="Glycoprotein hormone subunit beta" evidence="5">
    <location>
        <begin position="73"/>
        <end position="166"/>
    </location>
</feature>
<evidence type="ECO:0000256" key="3">
    <source>
        <dbReference type="ARBA" id="ARBA00022525"/>
    </source>
</evidence>
<dbReference type="InterPro" id="IPR001545">
    <property type="entry name" value="Gonadotropin_bsu"/>
</dbReference>
<sequence length="215" mass="24713">MEAIVQVRCLNSPNNARRSLYQLLIRSFGTFNHIDFRLLPIVLSLLQNIHCCEAKRSHVPFLHCGLSLYTFNATVTDEQGRSCAQEIRTTACLGTCESYEISDFDYPGSSIFKYSQCDFGRVRQRTTFLVNCDEGINPEVQLYRYMEAVSCHCQSCLSFDIECMVRLTRRRLLSYSPNSILQLLKLPKSERPRKLIPCPRDALAKVRQPMIANFP</sequence>
<dbReference type="STRING" id="70415.A0A5S6Q0S9"/>
<comment type="similarity">
    <text evidence="2">Belongs to the glycoprotein hormones subunit beta family.</text>
</comment>
<dbReference type="SUPFAM" id="SSF57501">
    <property type="entry name" value="Cystine-knot cytokines"/>
    <property type="match status" value="1"/>
</dbReference>
<dbReference type="WBParaSite" id="TMUE_0000000567.1">
    <property type="protein sequence ID" value="TMUE_0000000567.1"/>
    <property type="gene ID" value="WBGene00296507"/>
</dbReference>
<accession>A0A5S6Q0S9</accession>
<evidence type="ECO:0000256" key="1">
    <source>
        <dbReference type="ARBA" id="ARBA00004613"/>
    </source>
</evidence>
<evidence type="ECO:0000256" key="2">
    <source>
        <dbReference type="ARBA" id="ARBA00006552"/>
    </source>
</evidence>
<comment type="subcellular location">
    <subcellularLocation>
        <location evidence="1">Secreted</location>
    </subcellularLocation>
</comment>
<reference evidence="7 8" key="3">
    <citation type="submission" date="2019-12" db="UniProtKB">
        <authorList>
            <consortium name="WormBaseParasite"/>
        </authorList>
    </citation>
    <scope>IDENTIFICATION</scope>
</reference>
<dbReference type="Pfam" id="PF00007">
    <property type="entry name" value="Cys_knot"/>
    <property type="match status" value="1"/>
</dbReference>
<dbReference type="GO" id="GO:0005615">
    <property type="term" value="C:extracellular space"/>
    <property type="evidence" value="ECO:0007669"/>
    <property type="project" value="TreeGrafter"/>
</dbReference>
<dbReference type="InterPro" id="IPR006208">
    <property type="entry name" value="Glyco_hormone_CN"/>
</dbReference>
<name>A0A5S6Q0S9_TRIMR</name>
<keyword evidence="3" id="KW-0964">Secreted</keyword>
<dbReference type="Gene3D" id="2.10.90.10">
    <property type="entry name" value="Cystine-knot cytokines"/>
    <property type="match status" value="1"/>
</dbReference>
<keyword evidence="4" id="KW-1015">Disulfide bond</keyword>
<dbReference type="AlphaFoldDB" id="A0A5S6Q0S9"/>
<evidence type="ECO:0000313" key="7">
    <source>
        <dbReference type="WBParaSite" id="TMUE_0000000567.1"/>
    </source>
</evidence>
<dbReference type="PANTHER" id="PTHR11515:SF13">
    <property type="entry name" value="GLYCOPROTEIN HORMONE BETA 5, ISOFORM A"/>
    <property type="match status" value="1"/>
</dbReference>
<dbReference type="InterPro" id="IPR029034">
    <property type="entry name" value="Cystine-knot_cytokine"/>
</dbReference>
<dbReference type="WBParaSite" id="TMUE_3000012225.1">
    <property type="protein sequence ID" value="TMUE_3000012225.1"/>
    <property type="gene ID" value="WBGene00294425"/>
</dbReference>
<evidence type="ECO:0000313" key="8">
    <source>
        <dbReference type="WBParaSite" id="TMUE_3000012225.1"/>
    </source>
</evidence>
<proteinExistence type="inferred from homology"/>
<protein>
    <submittedName>
        <fullName evidence="7 8">Glycoprotein hormone subunit beta domain-containing protein</fullName>
    </submittedName>
</protein>
<dbReference type="GO" id="GO:0005737">
    <property type="term" value="C:cytoplasm"/>
    <property type="evidence" value="ECO:0007669"/>
    <property type="project" value="TreeGrafter"/>
</dbReference>
<organism evidence="6 7">
    <name type="scientific">Trichuris muris</name>
    <name type="common">Mouse whipworm</name>
    <dbReference type="NCBI Taxonomy" id="70415"/>
    <lineage>
        <taxon>Eukaryota</taxon>
        <taxon>Metazoa</taxon>
        <taxon>Ecdysozoa</taxon>
        <taxon>Nematoda</taxon>
        <taxon>Enoplea</taxon>
        <taxon>Dorylaimia</taxon>
        <taxon>Trichinellida</taxon>
        <taxon>Trichuridae</taxon>
        <taxon>Trichuris</taxon>
    </lineage>
</organism>
<dbReference type="Proteomes" id="UP000046395">
    <property type="component" value="Unassembled WGS sequence"/>
</dbReference>
<dbReference type="GO" id="GO:0005179">
    <property type="term" value="F:hormone activity"/>
    <property type="evidence" value="ECO:0007669"/>
    <property type="project" value="InterPro"/>
</dbReference>
<reference evidence="6" key="1">
    <citation type="submission" date="2013-11" db="EMBL/GenBank/DDBJ databases">
        <authorList>
            <person name="Aslett M."/>
        </authorList>
    </citation>
    <scope>NUCLEOTIDE SEQUENCE [LARGE SCALE GENOMIC DNA]</scope>
    <source>
        <strain evidence="6">Edinburgh</strain>
    </source>
</reference>
<evidence type="ECO:0000313" key="6">
    <source>
        <dbReference type="Proteomes" id="UP000046395"/>
    </source>
</evidence>
<evidence type="ECO:0000256" key="4">
    <source>
        <dbReference type="ARBA" id="ARBA00023157"/>
    </source>
</evidence>
<evidence type="ECO:0000259" key="5">
    <source>
        <dbReference type="Pfam" id="PF00007"/>
    </source>
</evidence>
<keyword evidence="6" id="KW-1185">Reference proteome</keyword>